<accession>A0A097DAP0</accession>
<evidence type="ECO:0000313" key="5">
    <source>
        <dbReference type="EMBL" id="ARX71777.1"/>
    </source>
</evidence>
<gene>
    <name evidence="2" type="ORF">EREL_048</name>
</gene>
<dbReference type="Proteomes" id="UP000201628">
    <property type="component" value="Segment"/>
</dbReference>
<organism evidence="1 8">
    <name type="scientific">Erinnyis ello granulovirus</name>
    <dbReference type="NCBI Taxonomy" id="307444"/>
    <lineage>
        <taxon>Viruses</taxon>
        <taxon>Viruses incertae sedis</taxon>
        <taxon>Naldaviricetes</taxon>
        <taxon>Lefavirales</taxon>
        <taxon>Baculoviridae</taxon>
        <taxon>Betabaculovirus</taxon>
        <taxon>Betabaculovirus erellonis</taxon>
    </lineage>
</organism>
<evidence type="ECO:0000313" key="8">
    <source>
        <dbReference type="Proteomes" id="UP000201628"/>
    </source>
</evidence>
<proteinExistence type="predicted"/>
<evidence type="ECO:0000313" key="3">
    <source>
        <dbReference type="EMBL" id="ARX71517.1"/>
    </source>
</evidence>
<dbReference type="EMBL" id="KX859080">
    <property type="protein sequence ID" value="ARX71517.1"/>
    <property type="molecule type" value="Genomic_DNA"/>
</dbReference>
<evidence type="ECO:0000313" key="6">
    <source>
        <dbReference type="EMBL" id="ARX71907.1"/>
    </source>
</evidence>
<evidence type="ECO:0000313" key="4">
    <source>
        <dbReference type="EMBL" id="ARX71647.1"/>
    </source>
</evidence>
<dbReference type="EMBL" id="KX859081">
    <property type="protein sequence ID" value="ARX71647.1"/>
    <property type="molecule type" value="Genomic_DNA"/>
</dbReference>
<evidence type="ECO:0000313" key="7">
    <source>
        <dbReference type="EMBL" id="ARX72037.1"/>
    </source>
</evidence>
<dbReference type="RefSeq" id="YP_009091887.1">
    <property type="nucleotide sequence ID" value="NC_025257.1"/>
</dbReference>
<evidence type="ECO:0000313" key="2">
    <source>
        <dbReference type="EMBL" id="ARX71387.1"/>
    </source>
</evidence>
<dbReference type="EMBL" id="KX859079">
    <property type="protein sequence ID" value="ARX71387.1"/>
    <property type="molecule type" value="Genomic_DNA"/>
</dbReference>
<dbReference type="EMBL" id="KX859083">
    <property type="protein sequence ID" value="ARX71907.1"/>
    <property type="molecule type" value="Genomic_DNA"/>
</dbReference>
<dbReference type="OrthoDB" id="5447at10239"/>
<dbReference type="EMBL" id="KX859084">
    <property type="protein sequence ID" value="ARX72037.1"/>
    <property type="molecule type" value="Genomic_DNA"/>
</dbReference>
<dbReference type="EMBL" id="KJ406702">
    <property type="protein sequence ID" value="AIS92048.1"/>
    <property type="molecule type" value="Genomic_DNA"/>
</dbReference>
<reference evidence="1 8" key="1">
    <citation type="journal article" date="2014" name="BMC Genomics">
        <title>Genome sequence of Erinnyis ello granulovirus (ErelGV), a natural cassava hornworm pesticide and the first sequenced sphingid-infecting betabaculovirus.</title>
        <authorList>
            <person name="Ardisson-Araujo D.M."/>
            <person name="de Melo F.L."/>
            <person name="Andrade M.D."/>
            <person name="Sihler W."/>
            <person name="Bao S.N."/>
            <person name="Ribeiro B.M."/>
            <person name="de Souza M.L."/>
        </authorList>
    </citation>
    <scope>NUCLEOTIDE SEQUENCE [LARGE SCALE GENOMIC DNA]</scope>
    <source>
        <strain evidence="1">S86</strain>
    </source>
</reference>
<reference evidence="2" key="3">
    <citation type="submission" date="2016-09" db="EMBL/GenBank/DDBJ databases">
        <title>Genome-wide Diversity of Wild Populations of Erinnyis ello granulovirus (ErelGV).</title>
        <authorList>
            <person name="Brito A.F."/>
            <person name="Melo F.L."/>
            <person name="Ardisson-Araujo D.M.P."/>
            <person name="Sihler W."/>
            <person name="Souza M.L."/>
            <person name="Ribeiro B.M."/>
        </authorList>
    </citation>
    <scope>NUCLEOTIDE SEQUENCE</scope>
    <source>
        <strain evidence="5">ErelGV-00</strain>
        <strain evidence="2">ErelGV-94</strain>
        <strain evidence="3">ErelGV-98</strain>
        <strain evidence="4">ErelGV-99</strain>
        <strain evidence="6">ErelGV-AC</strain>
        <strain evidence="7">ErelGV-PA</strain>
    </source>
</reference>
<keyword evidence="8" id="KW-1185">Reference proteome</keyword>
<sequence>MTCNGNIRVFISDAFILFPYENVTPQHDATSNTLSTTLTVFVPTYADEKVVLKQLLLKRFNKVRVLKYVSTFVESDEIQQGTVVYWNVIVPIKITGVGDTKVFNVVLSDNLYSCRSISIDNRIRNVSCPLQVDYEKDMICLKGELAGDNEELNKAKDFANKSFLIHFDRETPMGIKILNTKRFLIALSQNRNVKVCVYLTYEELAIVHKELSWESVRKQIRGGTGNTCTVLTQPSYKYVVDSLELLGIGVDQIGAIHTLVDIFTPLILRYKLVPDIFVELNKVNGHEKHVRLYCKYEGVAVTNGGPVPLNLPTKNKLQWTHRPLVPPSPSFYHEIGNRNVYVYSPVYNYFL</sequence>
<reference evidence="1" key="2">
    <citation type="submission" date="2014-02" db="EMBL/GenBank/DDBJ databases">
        <authorList>
            <person name="Ardisson-Araujo D.M.P."/>
            <person name="Melo F.L."/>
            <person name="Andrade M.S."/>
            <person name="Sihler W."/>
            <person name="Bao S.N."/>
            <person name="Ribeiro B.M."/>
            <person name="Souza M.L."/>
        </authorList>
    </citation>
    <scope>NUCLEOTIDE SEQUENCE</scope>
    <source>
        <strain evidence="1">S86</strain>
    </source>
</reference>
<dbReference type="EMBL" id="KX859082">
    <property type="protein sequence ID" value="ARX71777.1"/>
    <property type="molecule type" value="Genomic_DNA"/>
</dbReference>
<dbReference type="KEGG" id="vg:20712732"/>
<dbReference type="InterPro" id="IPR007748">
    <property type="entry name" value="AcMNPV_Orf109"/>
</dbReference>
<evidence type="ECO:0000313" key="1">
    <source>
        <dbReference type="EMBL" id="AIS92048.1"/>
    </source>
</evidence>
<name>A0A097DAP0_9BBAC</name>
<protein>
    <submittedName>
        <fullName evidence="2">Odv-ec43</fullName>
    </submittedName>
</protein>
<dbReference type="Pfam" id="PF05054">
    <property type="entry name" value="AcMNPV_Ac109"/>
    <property type="match status" value="2"/>
</dbReference>